<organism evidence="1">
    <name type="scientific">viral metagenome</name>
    <dbReference type="NCBI Taxonomy" id="1070528"/>
    <lineage>
        <taxon>unclassified sequences</taxon>
        <taxon>metagenomes</taxon>
        <taxon>organismal metagenomes</taxon>
    </lineage>
</organism>
<dbReference type="EMBL" id="MT143628">
    <property type="protein sequence ID" value="QJA99093.1"/>
    <property type="molecule type" value="Genomic_DNA"/>
</dbReference>
<dbReference type="AlphaFoldDB" id="A0A6M3LWB3"/>
<accession>A0A6M3LWB3</accession>
<proteinExistence type="predicted"/>
<name>A0A6M3LWB3_9ZZZZ</name>
<sequence length="202" mass="21121">MPRFGTITDHSQLNNLAYADAGHTGFSNIVNHNDLGNLAYADAGHTGFAKILTPLLLTAVEGGKDGASPWWNEGGYFHRVCLPYPINITTMGIWVDTEGSAGSLLDLGIYDSDGLLLSSGTVASSAWGLLTTVCVLALPAGSYWLAVAGNTVATQPRVEYILSRLQAGVGASMSGYADGVFPLPATLPTIFADAQIAIFGAW</sequence>
<gene>
    <name evidence="1" type="ORF">MM171A01331_0014</name>
</gene>
<protein>
    <submittedName>
        <fullName evidence="1">Uncharacterized protein</fullName>
    </submittedName>
</protein>
<evidence type="ECO:0000313" key="1">
    <source>
        <dbReference type="EMBL" id="QJA99093.1"/>
    </source>
</evidence>
<reference evidence="1" key="1">
    <citation type="submission" date="2020-03" db="EMBL/GenBank/DDBJ databases">
        <title>The deep terrestrial virosphere.</title>
        <authorList>
            <person name="Holmfeldt K."/>
            <person name="Nilsson E."/>
            <person name="Simone D."/>
            <person name="Lopez-Fernandez M."/>
            <person name="Wu X."/>
            <person name="de Brujin I."/>
            <person name="Lundin D."/>
            <person name="Andersson A."/>
            <person name="Bertilsson S."/>
            <person name="Dopson M."/>
        </authorList>
    </citation>
    <scope>NUCLEOTIDE SEQUENCE</scope>
    <source>
        <strain evidence="1">MM171A01331</strain>
    </source>
</reference>